<name>A0ABS1XM18_PSEC1</name>
<accession>A0ABS1XM18</accession>
<dbReference type="SUPFAM" id="SSF52343">
    <property type="entry name" value="Ferredoxin reductase-like, C-terminal NADP-linked domain"/>
    <property type="match status" value="1"/>
</dbReference>
<dbReference type="PROSITE" id="PS51085">
    <property type="entry name" value="2FE2S_FER_2"/>
    <property type="match status" value="1"/>
</dbReference>
<dbReference type="RefSeq" id="WP_203010002.1">
    <property type="nucleotide sequence ID" value="NZ_JAEVFO010000121.1"/>
</dbReference>
<evidence type="ECO:0000259" key="4">
    <source>
        <dbReference type="PROSITE" id="PS51085"/>
    </source>
</evidence>
<evidence type="ECO:0000256" key="2">
    <source>
        <dbReference type="ARBA" id="ARBA00023014"/>
    </source>
</evidence>
<keyword evidence="2" id="KW-0479">Metal-binding</keyword>
<dbReference type="PROSITE" id="PS00197">
    <property type="entry name" value="2FE2S_FER_1"/>
    <property type="match status" value="1"/>
</dbReference>
<keyword evidence="2" id="KW-0408">Iron</keyword>
<dbReference type="EMBL" id="JAEVFO010000121">
    <property type="protein sequence ID" value="MBM0142504.1"/>
    <property type="molecule type" value="Genomic_DNA"/>
</dbReference>
<dbReference type="Proteomes" id="UP000644195">
    <property type="component" value="Unassembled WGS sequence"/>
</dbReference>
<dbReference type="InterPro" id="IPR017938">
    <property type="entry name" value="Riboflavin_synthase-like_b-brl"/>
</dbReference>
<sequence length="346" mass="37955">MQNRSFLRCESVTQDTAWVRTFSLRVLAKEMAEQCDMGRYLILELPDQEGVIQQRNYSIVGRPEADLVEIAVKDTGRSGISSQLHSTVAVDSLLLSAGIGGLITVDSLAGVQRVAMFAGGIGITLPMALIRQLDRRARNEIATPTVQLFVSVPSLAELPYLDELLAMSLSNAWLDVRIFLTQEKFVSDSRLFTSGRPLRADYMELGTPEIAVICGSLGFVSENRDVLSHLFPETKLLIENFTQVSDQPRNSATSEAACSVTVYGTDQQHQVAMDVALLGELDRCNLKIKSQCKSGICGSCRVRLRSGSVRSDGDFALTPREREKGYILACCGSIRFFVFGLVGACR</sequence>
<keyword evidence="6" id="KW-1185">Reference proteome</keyword>
<evidence type="ECO:0000313" key="5">
    <source>
        <dbReference type="EMBL" id="MBM0142504.1"/>
    </source>
</evidence>
<dbReference type="SUPFAM" id="SSF54292">
    <property type="entry name" value="2Fe-2S ferredoxin-like"/>
    <property type="match status" value="1"/>
</dbReference>
<keyword evidence="2" id="KW-0411">Iron-sulfur</keyword>
<dbReference type="InterPro" id="IPR001041">
    <property type="entry name" value="2Fe-2S_ferredoxin-type"/>
</dbReference>
<gene>
    <name evidence="5" type="ORF">JHZ66_27715</name>
</gene>
<keyword evidence="1" id="KW-0560">Oxidoreductase</keyword>
<dbReference type="InterPro" id="IPR012675">
    <property type="entry name" value="Beta-grasp_dom_sf"/>
</dbReference>
<dbReference type="InterPro" id="IPR036010">
    <property type="entry name" value="2Fe-2S_ferredoxin-like_sf"/>
</dbReference>
<protein>
    <submittedName>
        <fullName evidence="5">Iron-sulfur cluster-binding domain-containing protein</fullName>
    </submittedName>
</protein>
<dbReference type="Pfam" id="PF08030">
    <property type="entry name" value="NAD_binding_6"/>
    <property type="match status" value="1"/>
</dbReference>
<evidence type="ECO:0000256" key="1">
    <source>
        <dbReference type="ARBA" id="ARBA00023002"/>
    </source>
</evidence>
<dbReference type="SUPFAM" id="SSF63380">
    <property type="entry name" value="Riboflavin synthase domain-like"/>
    <property type="match status" value="1"/>
</dbReference>
<dbReference type="InterPro" id="IPR050415">
    <property type="entry name" value="MRET"/>
</dbReference>
<dbReference type="CDD" id="cd00207">
    <property type="entry name" value="fer2"/>
    <property type="match status" value="1"/>
</dbReference>
<dbReference type="Gene3D" id="2.40.30.10">
    <property type="entry name" value="Translation factors"/>
    <property type="match status" value="1"/>
</dbReference>
<proteinExistence type="predicted"/>
<dbReference type="Pfam" id="PF00111">
    <property type="entry name" value="Fer2"/>
    <property type="match status" value="1"/>
</dbReference>
<evidence type="ECO:0000313" key="6">
    <source>
        <dbReference type="Proteomes" id="UP000644195"/>
    </source>
</evidence>
<organism evidence="5 6">
    <name type="scientific">Pseudomonas cannabina pv. alisalensis</name>
    <dbReference type="NCBI Taxonomy" id="757414"/>
    <lineage>
        <taxon>Bacteria</taxon>
        <taxon>Pseudomonadati</taxon>
        <taxon>Pseudomonadota</taxon>
        <taxon>Gammaproteobacteria</taxon>
        <taxon>Pseudomonadales</taxon>
        <taxon>Pseudomonadaceae</taxon>
        <taxon>Pseudomonas</taxon>
    </lineage>
</organism>
<comment type="cofactor">
    <cofactor evidence="3">
        <name>[2Fe-2S] cluster</name>
        <dbReference type="ChEBI" id="CHEBI:190135"/>
    </cofactor>
</comment>
<dbReference type="PANTHER" id="PTHR47354">
    <property type="entry name" value="NADH OXIDOREDUCTASE HCR"/>
    <property type="match status" value="1"/>
</dbReference>
<feature type="domain" description="2Fe-2S ferredoxin-type" evidence="4">
    <location>
        <begin position="258"/>
        <end position="346"/>
    </location>
</feature>
<evidence type="ECO:0000256" key="3">
    <source>
        <dbReference type="ARBA" id="ARBA00034078"/>
    </source>
</evidence>
<dbReference type="InterPro" id="IPR006058">
    <property type="entry name" value="2Fe2S_fd_BS"/>
</dbReference>
<dbReference type="InterPro" id="IPR013121">
    <property type="entry name" value="Fe_red_NAD-bd_6"/>
</dbReference>
<dbReference type="PANTHER" id="PTHR47354:SF5">
    <property type="entry name" value="PROTEIN RFBI"/>
    <property type="match status" value="1"/>
</dbReference>
<dbReference type="InterPro" id="IPR039261">
    <property type="entry name" value="FNR_nucleotide-bd"/>
</dbReference>
<comment type="caution">
    <text evidence="5">The sequence shown here is derived from an EMBL/GenBank/DDBJ whole genome shotgun (WGS) entry which is preliminary data.</text>
</comment>
<reference evidence="5 6" key="1">
    <citation type="submission" date="2020-12" db="EMBL/GenBank/DDBJ databases">
        <title>Genome of Pca MAFF 106156.</title>
        <authorList>
            <person name="Fujikawa T."/>
            <person name="Inoue Y."/>
        </authorList>
    </citation>
    <scope>NUCLEOTIDE SEQUENCE [LARGE SCALE GENOMIC DNA]</scope>
    <source>
        <strain evidence="5 6">MAFF 106156</strain>
    </source>
</reference>
<dbReference type="Gene3D" id="3.40.50.80">
    <property type="entry name" value="Nucleotide-binding domain of ferredoxin-NADP reductase (FNR) module"/>
    <property type="match status" value="1"/>
</dbReference>
<dbReference type="Gene3D" id="3.10.20.30">
    <property type="match status" value="1"/>
</dbReference>